<evidence type="ECO:0000256" key="3">
    <source>
        <dbReference type="ARBA" id="ARBA00022989"/>
    </source>
</evidence>
<dbReference type="InterPro" id="IPR020846">
    <property type="entry name" value="MFS_dom"/>
</dbReference>
<keyword evidence="2 5" id="KW-0812">Transmembrane</keyword>
<protein>
    <recommendedName>
        <fullName evidence="6">Major facilitator superfamily (MFS) profile domain-containing protein</fullName>
    </recommendedName>
</protein>
<evidence type="ECO:0000256" key="2">
    <source>
        <dbReference type="ARBA" id="ARBA00022692"/>
    </source>
</evidence>
<reference evidence="7" key="1">
    <citation type="journal article" date="2023" name="Science">
        <title>Genome structures resolve the early diversification of teleost fishes.</title>
        <authorList>
            <person name="Parey E."/>
            <person name="Louis A."/>
            <person name="Montfort J."/>
            <person name="Bouchez O."/>
            <person name="Roques C."/>
            <person name="Iampietro C."/>
            <person name="Lluch J."/>
            <person name="Castinel A."/>
            <person name="Donnadieu C."/>
            <person name="Desvignes T."/>
            <person name="Floi Bucao C."/>
            <person name="Jouanno E."/>
            <person name="Wen M."/>
            <person name="Mejri S."/>
            <person name="Dirks R."/>
            <person name="Jansen H."/>
            <person name="Henkel C."/>
            <person name="Chen W.J."/>
            <person name="Zahm M."/>
            <person name="Cabau C."/>
            <person name="Klopp C."/>
            <person name="Thompson A.W."/>
            <person name="Robinson-Rechavi M."/>
            <person name="Braasch I."/>
            <person name="Lecointre G."/>
            <person name="Bobe J."/>
            <person name="Postlethwait J.H."/>
            <person name="Berthelot C."/>
            <person name="Roest Crollius H."/>
            <person name="Guiguen Y."/>
        </authorList>
    </citation>
    <scope>NUCLEOTIDE SEQUENCE</scope>
    <source>
        <strain evidence="7">Concon-B</strain>
    </source>
</reference>
<evidence type="ECO:0000313" key="7">
    <source>
        <dbReference type="EMBL" id="KAJ8276718.1"/>
    </source>
</evidence>
<gene>
    <name evidence="7" type="ORF">COCON_G00084700</name>
</gene>
<dbReference type="SUPFAM" id="SSF103473">
    <property type="entry name" value="MFS general substrate transporter"/>
    <property type="match status" value="1"/>
</dbReference>
<feature type="transmembrane region" description="Helical" evidence="5">
    <location>
        <begin position="23"/>
        <end position="45"/>
    </location>
</feature>
<feature type="transmembrane region" description="Helical" evidence="5">
    <location>
        <begin position="149"/>
        <end position="166"/>
    </location>
</feature>
<accession>A0A9Q1DQA7</accession>
<evidence type="ECO:0000256" key="5">
    <source>
        <dbReference type="SAM" id="Phobius"/>
    </source>
</evidence>
<keyword evidence="4 5" id="KW-0472">Membrane</keyword>
<dbReference type="OrthoDB" id="3936150at2759"/>
<keyword evidence="8" id="KW-1185">Reference proteome</keyword>
<comment type="caution">
    <text evidence="7">The sequence shown here is derived from an EMBL/GenBank/DDBJ whole genome shotgun (WGS) entry which is preliminary data.</text>
</comment>
<feature type="domain" description="Major facilitator superfamily (MFS) profile" evidence="6">
    <location>
        <begin position="90"/>
        <end position="185"/>
    </location>
</feature>
<dbReference type="PANTHER" id="PTHR24064">
    <property type="entry name" value="SOLUTE CARRIER FAMILY 22 MEMBER"/>
    <property type="match status" value="1"/>
</dbReference>
<comment type="subcellular location">
    <subcellularLocation>
        <location evidence="1">Membrane</location>
        <topology evidence="1">Multi-pass membrane protein</topology>
    </subcellularLocation>
</comment>
<evidence type="ECO:0000313" key="8">
    <source>
        <dbReference type="Proteomes" id="UP001152803"/>
    </source>
</evidence>
<dbReference type="InterPro" id="IPR036259">
    <property type="entry name" value="MFS_trans_sf"/>
</dbReference>
<feature type="non-terminal residue" evidence="7">
    <location>
        <position position="1"/>
    </location>
</feature>
<dbReference type="GO" id="GO:0016020">
    <property type="term" value="C:membrane"/>
    <property type="evidence" value="ECO:0007669"/>
    <property type="project" value="UniProtKB-SubCell"/>
</dbReference>
<dbReference type="PROSITE" id="PS50850">
    <property type="entry name" value="MFS"/>
    <property type="match status" value="1"/>
</dbReference>
<dbReference type="Proteomes" id="UP001152803">
    <property type="component" value="Unassembled WGS sequence"/>
</dbReference>
<proteinExistence type="predicted"/>
<keyword evidence="3 5" id="KW-1133">Transmembrane helix</keyword>
<dbReference type="EMBL" id="JAFJMO010000005">
    <property type="protein sequence ID" value="KAJ8276718.1"/>
    <property type="molecule type" value="Genomic_DNA"/>
</dbReference>
<sequence length="185" mass="20853">MNTADYDDVTKFLGEWGPFEKRIALLLCISVIPNGLSAFTIVFIADPPSHHCLIPPNANISAEWRNYSIPLEEDNGEMRYSKCTRYKLDVIKRLSDNGSVPGIDVNVTEIEHESCKDGWHYDRSIYISTIVSEWDLVCGDAWKVPMTSSMFFFGLMAGSIICGHLSDRFGRKITLFATMGVQTLF</sequence>
<evidence type="ECO:0000259" key="6">
    <source>
        <dbReference type="PROSITE" id="PS50850"/>
    </source>
</evidence>
<evidence type="ECO:0000256" key="1">
    <source>
        <dbReference type="ARBA" id="ARBA00004141"/>
    </source>
</evidence>
<dbReference type="AlphaFoldDB" id="A0A9Q1DQA7"/>
<name>A0A9Q1DQA7_CONCO</name>
<organism evidence="7 8">
    <name type="scientific">Conger conger</name>
    <name type="common">Conger eel</name>
    <name type="synonym">Muraena conger</name>
    <dbReference type="NCBI Taxonomy" id="82655"/>
    <lineage>
        <taxon>Eukaryota</taxon>
        <taxon>Metazoa</taxon>
        <taxon>Chordata</taxon>
        <taxon>Craniata</taxon>
        <taxon>Vertebrata</taxon>
        <taxon>Euteleostomi</taxon>
        <taxon>Actinopterygii</taxon>
        <taxon>Neopterygii</taxon>
        <taxon>Teleostei</taxon>
        <taxon>Anguilliformes</taxon>
        <taxon>Congridae</taxon>
        <taxon>Conger</taxon>
    </lineage>
</organism>
<evidence type="ECO:0000256" key="4">
    <source>
        <dbReference type="ARBA" id="ARBA00023136"/>
    </source>
</evidence>
<dbReference type="Gene3D" id="1.20.1250.20">
    <property type="entry name" value="MFS general substrate transporter like domains"/>
    <property type="match status" value="1"/>
</dbReference>
<dbReference type="GO" id="GO:0022857">
    <property type="term" value="F:transmembrane transporter activity"/>
    <property type="evidence" value="ECO:0007669"/>
    <property type="project" value="InterPro"/>
</dbReference>